<dbReference type="AlphaFoldDB" id="A0A1Y2ANT1"/>
<reference evidence="8 9" key="1">
    <citation type="submission" date="2016-08" db="EMBL/GenBank/DDBJ databases">
        <title>A Parts List for Fungal Cellulosomes Revealed by Comparative Genomics.</title>
        <authorList>
            <consortium name="DOE Joint Genome Institute"/>
            <person name="Haitjema C.H."/>
            <person name="Gilmore S.P."/>
            <person name="Henske J.K."/>
            <person name="Solomon K.V."/>
            <person name="De Groot R."/>
            <person name="Kuo A."/>
            <person name="Mondo S.J."/>
            <person name="Salamov A.A."/>
            <person name="Labutti K."/>
            <person name="Zhao Z."/>
            <person name="Chiniquy J."/>
            <person name="Barry K."/>
            <person name="Brewer H.M."/>
            <person name="Purvine S.O."/>
            <person name="Wright A.T."/>
            <person name="Boxma B."/>
            <person name="Van Alen T."/>
            <person name="Hackstein J.H."/>
            <person name="Baker S.E."/>
            <person name="Grigoriev I.V."/>
            <person name="O'Malley M.A."/>
        </authorList>
    </citation>
    <scope>NUCLEOTIDE SEQUENCE [LARGE SCALE GENOMIC DNA]</scope>
    <source>
        <strain evidence="8 9">G1</strain>
    </source>
</reference>
<dbReference type="InterPro" id="IPR037813">
    <property type="entry name" value="TAF2"/>
</dbReference>
<dbReference type="EMBL" id="MCOG01000225">
    <property type="protein sequence ID" value="ORY24144.1"/>
    <property type="molecule type" value="Genomic_DNA"/>
</dbReference>
<evidence type="ECO:0000313" key="9">
    <source>
        <dbReference type="Proteomes" id="UP000193920"/>
    </source>
</evidence>
<dbReference type="InterPro" id="IPR027268">
    <property type="entry name" value="Peptidase_M4/M1_CTD_sf"/>
</dbReference>
<dbReference type="GO" id="GO:0016251">
    <property type="term" value="F:RNA polymerase II general transcription initiation factor activity"/>
    <property type="evidence" value="ECO:0007669"/>
    <property type="project" value="TreeGrafter"/>
</dbReference>
<dbReference type="PANTHER" id="PTHR15137:SF9">
    <property type="entry name" value="TRANSCRIPTION INITIATION FACTOR TFIID SUBUNIT 2"/>
    <property type="match status" value="1"/>
</dbReference>
<accession>A0A1Y2ANT1</accession>
<feature type="region of interest" description="Disordered" evidence="7">
    <location>
        <begin position="229"/>
        <end position="276"/>
    </location>
</feature>
<dbReference type="OrthoDB" id="308861at2759"/>
<dbReference type="Proteomes" id="UP000193920">
    <property type="component" value="Unassembled WGS sequence"/>
</dbReference>
<comment type="caution">
    <text evidence="8">The sequence shown here is derived from an EMBL/GenBank/DDBJ whole genome shotgun (WGS) entry which is preliminary data.</text>
</comment>
<feature type="compositionally biased region" description="Polar residues" evidence="7">
    <location>
        <begin position="63"/>
        <end position="72"/>
    </location>
</feature>
<evidence type="ECO:0000256" key="3">
    <source>
        <dbReference type="ARBA" id="ARBA00017363"/>
    </source>
</evidence>
<comment type="similarity">
    <text evidence="2">Belongs to the TAF2 family.</text>
</comment>
<dbReference type="GO" id="GO:0006367">
    <property type="term" value="P:transcription initiation at RNA polymerase II promoter"/>
    <property type="evidence" value="ECO:0007669"/>
    <property type="project" value="TreeGrafter"/>
</dbReference>
<dbReference type="GO" id="GO:0003682">
    <property type="term" value="F:chromatin binding"/>
    <property type="evidence" value="ECO:0007669"/>
    <property type="project" value="TreeGrafter"/>
</dbReference>
<keyword evidence="6" id="KW-0539">Nucleus</keyword>
<dbReference type="InterPro" id="IPR042097">
    <property type="entry name" value="Aminopeptidase_N-like_N_sf"/>
</dbReference>
<gene>
    <name evidence="8" type="ORF">LY90DRAFT_514698</name>
</gene>
<dbReference type="GO" id="GO:0000976">
    <property type="term" value="F:transcription cis-regulatory region binding"/>
    <property type="evidence" value="ECO:0007669"/>
    <property type="project" value="TreeGrafter"/>
</dbReference>
<keyword evidence="5" id="KW-0804">Transcription</keyword>
<evidence type="ECO:0000256" key="1">
    <source>
        <dbReference type="ARBA" id="ARBA00004123"/>
    </source>
</evidence>
<dbReference type="GO" id="GO:0005669">
    <property type="term" value="C:transcription factor TFIID complex"/>
    <property type="evidence" value="ECO:0007669"/>
    <property type="project" value="InterPro"/>
</dbReference>
<comment type="subcellular location">
    <subcellularLocation>
        <location evidence="1">Nucleus</location>
    </subcellularLocation>
</comment>
<sequence length="335" mass="38950">MNLQTTNVMYEFTTLYFDELEIIIIQYYFIEIINFHQIKSVISKNKESTIENDKNKEKEKENQPNGANNINTPEVEQEKYYPIIVRIEYELVDPDSGVYLICQILKPHHTYPHMYTYNQCGFARLWMPCIDKFQERCTWEMEYIVAKTVRPQMLDNNSYLDDDEDDEAELTVVSSGELVEQIIHPLDSSKKIFYYTLNVPSAAPNIYFTVGPYKMRKLIGWQSMGKSTNIANSNNSNNNSSNKNKTNDSNTKNSEKSTKDNSEEKKEDKDENEILSNSISGIGGGYIFYLPGRKEEAEYTTNFIQQAFSFYVQYIGTPYPYLSFKLVCIENPINP</sequence>
<dbReference type="PANTHER" id="PTHR15137">
    <property type="entry name" value="TRANSCRIPTION INITIATION FACTOR TFIID"/>
    <property type="match status" value="1"/>
</dbReference>
<feature type="compositionally biased region" description="Low complexity" evidence="7">
    <location>
        <begin position="232"/>
        <end position="252"/>
    </location>
</feature>
<protein>
    <recommendedName>
        <fullName evidence="3">Transcription initiation factor TFIID subunit 2</fullName>
    </recommendedName>
</protein>
<evidence type="ECO:0000256" key="5">
    <source>
        <dbReference type="ARBA" id="ARBA00023163"/>
    </source>
</evidence>
<dbReference type="Gene3D" id="1.10.390.10">
    <property type="entry name" value="Neutral Protease Domain 2"/>
    <property type="match status" value="1"/>
</dbReference>
<dbReference type="Gene3D" id="2.60.40.1730">
    <property type="entry name" value="tricorn interacting facor f3 domain"/>
    <property type="match status" value="1"/>
</dbReference>
<dbReference type="SUPFAM" id="SSF63737">
    <property type="entry name" value="Leukotriene A4 hydrolase N-terminal domain"/>
    <property type="match status" value="1"/>
</dbReference>
<evidence type="ECO:0000313" key="8">
    <source>
        <dbReference type="EMBL" id="ORY24144.1"/>
    </source>
</evidence>
<evidence type="ECO:0000256" key="6">
    <source>
        <dbReference type="ARBA" id="ARBA00023242"/>
    </source>
</evidence>
<keyword evidence="9" id="KW-1185">Reference proteome</keyword>
<feature type="region of interest" description="Disordered" evidence="7">
    <location>
        <begin position="46"/>
        <end position="72"/>
    </location>
</feature>
<dbReference type="STRING" id="1754190.A0A1Y2ANT1"/>
<name>A0A1Y2ANT1_9FUNG</name>
<keyword evidence="4" id="KW-0805">Transcription regulation</keyword>
<evidence type="ECO:0000256" key="2">
    <source>
        <dbReference type="ARBA" id="ARBA00010937"/>
    </source>
</evidence>
<feature type="compositionally biased region" description="Basic and acidic residues" evidence="7">
    <location>
        <begin position="46"/>
        <end position="62"/>
    </location>
</feature>
<organism evidence="8 9">
    <name type="scientific">Neocallimastix californiae</name>
    <dbReference type="NCBI Taxonomy" id="1754190"/>
    <lineage>
        <taxon>Eukaryota</taxon>
        <taxon>Fungi</taxon>
        <taxon>Fungi incertae sedis</taxon>
        <taxon>Chytridiomycota</taxon>
        <taxon>Chytridiomycota incertae sedis</taxon>
        <taxon>Neocallimastigomycetes</taxon>
        <taxon>Neocallimastigales</taxon>
        <taxon>Neocallimastigaceae</taxon>
        <taxon>Neocallimastix</taxon>
    </lineage>
</organism>
<feature type="compositionally biased region" description="Basic and acidic residues" evidence="7">
    <location>
        <begin position="253"/>
        <end position="269"/>
    </location>
</feature>
<proteinExistence type="inferred from homology"/>
<evidence type="ECO:0000256" key="4">
    <source>
        <dbReference type="ARBA" id="ARBA00023015"/>
    </source>
</evidence>
<evidence type="ECO:0000256" key="7">
    <source>
        <dbReference type="SAM" id="MobiDB-lite"/>
    </source>
</evidence>